<evidence type="ECO:0000256" key="1">
    <source>
        <dbReference type="ARBA" id="ARBA00004651"/>
    </source>
</evidence>
<feature type="transmembrane region" description="Helical" evidence="7">
    <location>
        <begin position="470"/>
        <end position="493"/>
    </location>
</feature>
<feature type="transmembrane region" description="Helical" evidence="7">
    <location>
        <begin position="307"/>
        <end position="327"/>
    </location>
</feature>
<feature type="transmembrane region" description="Helical" evidence="7">
    <location>
        <begin position="270"/>
        <end position="295"/>
    </location>
</feature>
<gene>
    <name evidence="9" type="ORF">GGC33_06510</name>
</gene>
<name>A0A844GSP6_9CHRO</name>
<dbReference type="EMBL" id="WMIA01000006">
    <property type="protein sequence ID" value="MTF38573.1"/>
    <property type="molecule type" value="Genomic_DNA"/>
</dbReference>
<evidence type="ECO:0000256" key="6">
    <source>
        <dbReference type="ARBA" id="ARBA00023136"/>
    </source>
</evidence>
<feature type="transmembrane region" description="Helical" evidence="7">
    <location>
        <begin position="172"/>
        <end position="195"/>
    </location>
</feature>
<evidence type="ECO:0000313" key="10">
    <source>
        <dbReference type="Proteomes" id="UP000437131"/>
    </source>
</evidence>
<feature type="transmembrane region" description="Helical" evidence="7">
    <location>
        <begin position="230"/>
        <end position="249"/>
    </location>
</feature>
<feature type="domain" description="Major facilitator superfamily (MFS) profile" evidence="8">
    <location>
        <begin position="20"/>
        <end position="500"/>
    </location>
</feature>
<comment type="caution">
    <text evidence="9">The sequence shown here is derived from an EMBL/GenBank/DDBJ whole genome shotgun (WGS) entry which is preliminary data.</text>
</comment>
<evidence type="ECO:0000256" key="3">
    <source>
        <dbReference type="ARBA" id="ARBA00022475"/>
    </source>
</evidence>
<feature type="transmembrane region" description="Helical" evidence="7">
    <location>
        <begin position="364"/>
        <end position="381"/>
    </location>
</feature>
<dbReference type="Proteomes" id="UP000437131">
    <property type="component" value="Unassembled WGS sequence"/>
</dbReference>
<dbReference type="CDD" id="cd17321">
    <property type="entry name" value="MFS_MMR_MDR_like"/>
    <property type="match status" value="1"/>
</dbReference>
<evidence type="ECO:0000256" key="2">
    <source>
        <dbReference type="ARBA" id="ARBA00022448"/>
    </source>
</evidence>
<dbReference type="InterPro" id="IPR020846">
    <property type="entry name" value="MFS_dom"/>
</dbReference>
<dbReference type="RefSeq" id="WP_155083462.1">
    <property type="nucleotide sequence ID" value="NZ_WMIA01000006.1"/>
</dbReference>
<dbReference type="PANTHER" id="PTHR42718">
    <property type="entry name" value="MAJOR FACILITATOR SUPERFAMILY MULTIDRUG TRANSPORTER MFSC"/>
    <property type="match status" value="1"/>
</dbReference>
<reference evidence="9 10" key="1">
    <citation type="submission" date="2019-11" db="EMBL/GenBank/DDBJ databases">
        <title>Isolation of a new High Light Tolerant Cyanobacteria.</title>
        <authorList>
            <person name="Dobson Z."/>
            <person name="Vaughn N."/>
            <person name="Vaughn M."/>
            <person name="Fromme P."/>
            <person name="Mazor Y."/>
        </authorList>
    </citation>
    <scope>NUCLEOTIDE SEQUENCE [LARGE SCALE GENOMIC DNA]</scope>
    <source>
        <strain evidence="9 10">0216</strain>
    </source>
</reference>
<dbReference type="GO" id="GO:0022857">
    <property type="term" value="F:transmembrane transporter activity"/>
    <property type="evidence" value="ECO:0007669"/>
    <property type="project" value="InterPro"/>
</dbReference>
<dbReference type="Pfam" id="PF07690">
    <property type="entry name" value="MFS_1"/>
    <property type="match status" value="1"/>
</dbReference>
<feature type="transmembrane region" description="Helical" evidence="7">
    <location>
        <begin position="86"/>
        <end position="105"/>
    </location>
</feature>
<dbReference type="SUPFAM" id="SSF103473">
    <property type="entry name" value="MFS general substrate transporter"/>
    <property type="match status" value="1"/>
</dbReference>
<evidence type="ECO:0000256" key="5">
    <source>
        <dbReference type="ARBA" id="ARBA00022989"/>
    </source>
</evidence>
<feature type="transmembrane region" description="Helical" evidence="7">
    <location>
        <begin position="334"/>
        <end position="352"/>
    </location>
</feature>
<dbReference type="PRINTS" id="PR01036">
    <property type="entry name" value="TCRTETB"/>
</dbReference>
<dbReference type="Gene3D" id="1.20.1250.20">
    <property type="entry name" value="MFS general substrate transporter like domains"/>
    <property type="match status" value="1"/>
</dbReference>
<keyword evidence="4 7" id="KW-0812">Transmembrane</keyword>
<accession>A0A844GSP6</accession>
<dbReference type="PANTHER" id="PTHR42718:SF46">
    <property type="entry name" value="BLR6921 PROTEIN"/>
    <property type="match status" value="1"/>
</dbReference>
<feature type="transmembrane region" description="Helical" evidence="7">
    <location>
        <begin position="207"/>
        <end position="224"/>
    </location>
</feature>
<proteinExistence type="predicted"/>
<evidence type="ECO:0000256" key="4">
    <source>
        <dbReference type="ARBA" id="ARBA00022692"/>
    </source>
</evidence>
<dbReference type="AlphaFoldDB" id="A0A844GSP6"/>
<dbReference type="InterPro" id="IPR011701">
    <property type="entry name" value="MFS"/>
</dbReference>
<feature type="transmembrane region" description="Helical" evidence="7">
    <location>
        <begin position="58"/>
        <end position="74"/>
    </location>
</feature>
<protein>
    <submittedName>
        <fullName evidence="9">MFS transporter</fullName>
    </submittedName>
</protein>
<feature type="transmembrane region" description="Helical" evidence="7">
    <location>
        <begin position="20"/>
        <end position="46"/>
    </location>
</feature>
<keyword evidence="5 7" id="KW-1133">Transmembrane helix</keyword>
<dbReference type="PROSITE" id="PS50850">
    <property type="entry name" value="MFS"/>
    <property type="match status" value="1"/>
</dbReference>
<feature type="transmembrane region" description="Helical" evidence="7">
    <location>
        <begin position="111"/>
        <end position="132"/>
    </location>
</feature>
<evidence type="ECO:0000259" key="8">
    <source>
        <dbReference type="PROSITE" id="PS50850"/>
    </source>
</evidence>
<feature type="transmembrane region" description="Helical" evidence="7">
    <location>
        <begin position="144"/>
        <end position="166"/>
    </location>
</feature>
<evidence type="ECO:0000256" key="7">
    <source>
        <dbReference type="SAM" id="Phobius"/>
    </source>
</evidence>
<organism evidence="9 10">
    <name type="scientific">Cyanobacterium aponinum 0216</name>
    <dbReference type="NCBI Taxonomy" id="2676140"/>
    <lineage>
        <taxon>Bacteria</taxon>
        <taxon>Bacillati</taxon>
        <taxon>Cyanobacteriota</taxon>
        <taxon>Cyanophyceae</taxon>
        <taxon>Oscillatoriophycideae</taxon>
        <taxon>Chroococcales</taxon>
        <taxon>Geminocystaceae</taxon>
        <taxon>Cyanobacterium</taxon>
    </lineage>
</organism>
<comment type="subcellular location">
    <subcellularLocation>
        <location evidence="1">Cell membrane</location>
        <topology evidence="1">Multi-pass membrane protein</topology>
    </subcellularLocation>
</comment>
<evidence type="ECO:0000313" key="9">
    <source>
        <dbReference type="EMBL" id="MTF38573.1"/>
    </source>
</evidence>
<keyword evidence="6 7" id="KW-0472">Membrane</keyword>
<sequence length="501" mass="54783">MTKIETWEDTGQGYPLRWWVLPIVCLPTLAMLLDGNIVFIALPAIGDAFRDFPNLGEWVLASFSLVAAALSLPAGELGDRIGLRKVFSWGLWLFILGSGICFFAFKGWILILGRVICACGAAILAPVALACLRRIFPPKEQAIAFGYWSASVTIGTVIGPFLGGFLEHIASWHWVFFAPVVPAAIGLLGLPLLPLLPAKQISFKPDYIGITTIGFAIFFFLFFLMESPNLSPSLNILIICLFLLTVVIWRQSANKPSAVIPLNIITRNSWYVPSVLQLFIRALFVFVMTCLTVYFQEGRSLSALDTSIHILPLSIVSGVVSLASGYLEKSFGVKYLMMATLTLTALGFWSLRDIPLSGFDGGDWFGIVAFGILYGNTAQLSHQALVHFSKSQAMRGSAINTLTINLGLALGAAIYSIFISIALPLNLKQQSNWQFPVEIPSSVQEILNQVDQNLHTSSHSQSLQALQESLAHSFGFGFALCAIFCLIAIAITYSMRPFLSN</sequence>
<keyword evidence="2" id="KW-0813">Transport</keyword>
<dbReference type="GO" id="GO:0005886">
    <property type="term" value="C:plasma membrane"/>
    <property type="evidence" value="ECO:0007669"/>
    <property type="project" value="UniProtKB-SubCell"/>
</dbReference>
<feature type="transmembrane region" description="Helical" evidence="7">
    <location>
        <begin position="402"/>
        <end position="423"/>
    </location>
</feature>
<keyword evidence="3" id="KW-1003">Cell membrane</keyword>
<dbReference type="InterPro" id="IPR036259">
    <property type="entry name" value="MFS_trans_sf"/>
</dbReference>